<dbReference type="RefSeq" id="WP_136380451.1">
    <property type="nucleotide sequence ID" value="NZ_SLUB01000030.1"/>
</dbReference>
<reference evidence="2 3" key="1">
    <citation type="journal article" date="2019" name="Indoor Air">
        <title>Impacts of indoor surface finishes on bacterial viability.</title>
        <authorList>
            <person name="Hu J."/>
            <person name="Maamar S.B."/>
            <person name="Glawe A.J."/>
            <person name="Gottel N."/>
            <person name="Gilbert J.A."/>
            <person name="Hartmann E.M."/>
        </authorList>
    </citation>
    <scope>NUCLEOTIDE SEQUENCE [LARGE SCALE GENOMIC DNA]</scope>
    <source>
        <strain evidence="2 3">AF060A6</strain>
    </source>
</reference>
<dbReference type="AlphaFoldDB" id="A0A4S3PQ50"/>
<evidence type="ECO:0000256" key="1">
    <source>
        <dbReference type="SAM" id="Phobius"/>
    </source>
</evidence>
<dbReference type="Proteomes" id="UP000306477">
    <property type="component" value="Unassembled WGS sequence"/>
</dbReference>
<sequence length="107" mass="12487">MTFNEVMALIMPSFIAVLFYSKLTNNSFKVFQNISYLAFFMVTTNCICYVILLLLKVEQVIFTIQFTVKYCLLAICIATVIVIVYRFIELNIKINFKVETVNEKEDE</sequence>
<comment type="caution">
    <text evidence="2">The sequence shown here is derived from an EMBL/GenBank/DDBJ whole genome shotgun (WGS) entry which is preliminary data.</text>
</comment>
<feature type="transmembrane region" description="Helical" evidence="1">
    <location>
        <begin position="35"/>
        <end position="55"/>
    </location>
</feature>
<organism evidence="2 3">
    <name type="scientific">Bacillus timonensis</name>
    <dbReference type="NCBI Taxonomy" id="1033734"/>
    <lineage>
        <taxon>Bacteria</taxon>
        <taxon>Bacillati</taxon>
        <taxon>Bacillota</taxon>
        <taxon>Bacilli</taxon>
        <taxon>Bacillales</taxon>
        <taxon>Bacillaceae</taxon>
        <taxon>Bacillus</taxon>
    </lineage>
</organism>
<gene>
    <name evidence="2" type="ORF">E1I69_15345</name>
</gene>
<keyword evidence="1" id="KW-0812">Transmembrane</keyword>
<name>A0A4S3PQ50_9BACI</name>
<keyword evidence="1" id="KW-0472">Membrane</keyword>
<dbReference type="OrthoDB" id="2943261at2"/>
<evidence type="ECO:0000313" key="3">
    <source>
        <dbReference type="Proteomes" id="UP000306477"/>
    </source>
</evidence>
<protein>
    <submittedName>
        <fullName evidence="2">Uncharacterized protein</fullName>
    </submittedName>
</protein>
<keyword evidence="1" id="KW-1133">Transmembrane helix</keyword>
<dbReference type="EMBL" id="SLUB01000030">
    <property type="protein sequence ID" value="THE11336.1"/>
    <property type="molecule type" value="Genomic_DNA"/>
</dbReference>
<feature type="transmembrane region" description="Helical" evidence="1">
    <location>
        <begin position="67"/>
        <end position="88"/>
    </location>
</feature>
<proteinExistence type="predicted"/>
<feature type="transmembrane region" description="Helical" evidence="1">
    <location>
        <begin position="6"/>
        <end position="23"/>
    </location>
</feature>
<evidence type="ECO:0000313" key="2">
    <source>
        <dbReference type="EMBL" id="THE11336.1"/>
    </source>
</evidence>
<accession>A0A4S3PQ50</accession>
<keyword evidence="3" id="KW-1185">Reference proteome</keyword>